<feature type="signal peptide" evidence="7">
    <location>
        <begin position="1"/>
        <end position="25"/>
    </location>
</feature>
<keyword evidence="5 6" id="KW-0408">Iron</keyword>
<keyword evidence="4" id="KW-0249">Electron transport</keyword>
<dbReference type="PANTHER" id="PTHR33751">
    <property type="entry name" value="CBB3-TYPE CYTOCHROME C OXIDASE SUBUNIT FIXP"/>
    <property type="match status" value="1"/>
</dbReference>
<evidence type="ECO:0000256" key="4">
    <source>
        <dbReference type="ARBA" id="ARBA00022982"/>
    </source>
</evidence>
<dbReference type="EMBL" id="FSRO01000001">
    <property type="protein sequence ID" value="SIO14511.1"/>
    <property type="molecule type" value="Genomic_DNA"/>
</dbReference>
<gene>
    <name evidence="9" type="ORF">SAMN02743940_1009</name>
</gene>
<dbReference type="Gene3D" id="1.10.760.10">
    <property type="entry name" value="Cytochrome c-like domain"/>
    <property type="match status" value="1"/>
</dbReference>
<dbReference type="eggNOG" id="COG2863">
    <property type="taxonomic scope" value="Bacteria"/>
</dbReference>
<evidence type="ECO:0000256" key="6">
    <source>
        <dbReference type="PROSITE-ProRule" id="PRU00433"/>
    </source>
</evidence>
<dbReference type="PANTHER" id="PTHR33751:SF9">
    <property type="entry name" value="CYTOCHROME C4"/>
    <property type="match status" value="1"/>
</dbReference>
<protein>
    <submittedName>
        <fullName evidence="9">Cytochrome c553</fullName>
    </submittedName>
</protein>
<dbReference type="RefSeq" id="WP_028461416.1">
    <property type="nucleotide sequence ID" value="NZ_FSRO01000001.1"/>
</dbReference>
<evidence type="ECO:0000256" key="7">
    <source>
        <dbReference type="SAM" id="SignalP"/>
    </source>
</evidence>
<evidence type="ECO:0000259" key="8">
    <source>
        <dbReference type="PROSITE" id="PS51007"/>
    </source>
</evidence>
<sequence length="108" mass="11633">MKQKAIMNLLLATSMFMVFSGLAQAAGDAAAVKDKVSMCIGCHEIEGYRTAYPVLYHVPKIGGQHEAYLLKALGDYKSGARNHPSMSAIAATLSEQDLEDFAAYYAGK</sequence>
<dbReference type="GO" id="GO:0020037">
    <property type="term" value="F:heme binding"/>
    <property type="evidence" value="ECO:0007669"/>
    <property type="project" value="InterPro"/>
</dbReference>
<proteinExistence type="predicted"/>
<reference evidence="9 10" key="1">
    <citation type="submission" date="2016-12" db="EMBL/GenBank/DDBJ databases">
        <authorList>
            <person name="Song W.-J."/>
            <person name="Kurnit D.M."/>
        </authorList>
    </citation>
    <scope>NUCLEOTIDE SEQUENCE [LARGE SCALE GENOMIC DNA]</scope>
    <source>
        <strain evidence="9 10">ATCC 49181</strain>
    </source>
</reference>
<keyword evidence="3 6" id="KW-0479">Metal-binding</keyword>
<dbReference type="STRING" id="44575.SAMN05216419_101531"/>
<dbReference type="AlphaFoldDB" id="A0A1N6H3Y3"/>
<accession>A0A1N6H3Y3</accession>
<organism evidence="9 10">
    <name type="scientific">Nitrosomonas cryotolerans ATCC 49181</name>
    <dbReference type="NCBI Taxonomy" id="1131553"/>
    <lineage>
        <taxon>Bacteria</taxon>
        <taxon>Pseudomonadati</taxon>
        <taxon>Pseudomonadota</taxon>
        <taxon>Betaproteobacteria</taxon>
        <taxon>Nitrosomonadales</taxon>
        <taxon>Nitrosomonadaceae</taxon>
        <taxon>Nitrosomonas</taxon>
    </lineage>
</organism>
<feature type="chain" id="PRO_5009936310" evidence="7">
    <location>
        <begin position="26"/>
        <end position="108"/>
    </location>
</feature>
<evidence type="ECO:0000256" key="1">
    <source>
        <dbReference type="ARBA" id="ARBA00022448"/>
    </source>
</evidence>
<dbReference type="Pfam" id="PF00034">
    <property type="entry name" value="Cytochrom_C"/>
    <property type="match status" value="1"/>
</dbReference>
<keyword evidence="2 6" id="KW-0349">Heme</keyword>
<dbReference type="InterPro" id="IPR036909">
    <property type="entry name" value="Cyt_c-like_dom_sf"/>
</dbReference>
<dbReference type="InterPro" id="IPR009056">
    <property type="entry name" value="Cyt_c-like_dom"/>
</dbReference>
<dbReference type="SUPFAM" id="SSF46626">
    <property type="entry name" value="Cytochrome c"/>
    <property type="match status" value="1"/>
</dbReference>
<dbReference type="InterPro" id="IPR050597">
    <property type="entry name" value="Cytochrome_c_Oxidase_Subunit"/>
</dbReference>
<keyword evidence="1" id="KW-0813">Transport</keyword>
<dbReference type="Proteomes" id="UP000185062">
    <property type="component" value="Unassembled WGS sequence"/>
</dbReference>
<dbReference type="GO" id="GO:0046872">
    <property type="term" value="F:metal ion binding"/>
    <property type="evidence" value="ECO:0007669"/>
    <property type="project" value="UniProtKB-KW"/>
</dbReference>
<evidence type="ECO:0000313" key="9">
    <source>
        <dbReference type="EMBL" id="SIO14511.1"/>
    </source>
</evidence>
<keyword evidence="10" id="KW-1185">Reference proteome</keyword>
<evidence type="ECO:0000256" key="3">
    <source>
        <dbReference type="ARBA" id="ARBA00022723"/>
    </source>
</evidence>
<keyword evidence="7" id="KW-0732">Signal</keyword>
<name>A0A1N6H3Y3_9PROT</name>
<evidence type="ECO:0000256" key="2">
    <source>
        <dbReference type="ARBA" id="ARBA00022617"/>
    </source>
</evidence>
<feature type="domain" description="Cytochrome c" evidence="8">
    <location>
        <begin position="22"/>
        <end position="108"/>
    </location>
</feature>
<evidence type="ECO:0000256" key="5">
    <source>
        <dbReference type="ARBA" id="ARBA00023004"/>
    </source>
</evidence>
<evidence type="ECO:0000313" key="10">
    <source>
        <dbReference type="Proteomes" id="UP000185062"/>
    </source>
</evidence>
<dbReference type="PROSITE" id="PS51007">
    <property type="entry name" value="CYTC"/>
    <property type="match status" value="1"/>
</dbReference>
<dbReference type="GO" id="GO:0009055">
    <property type="term" value="F:electron transfer activity"/>
    <property type="evidence" value="ECO:0007669"/>
    <property type="project" value="InterPro"/>
</dbReference>